<gene>
    <name evidence="2" type="ORF">EDE15_1935</name>
</gene>
<accession>A0A3R9R2J6</accession>
<comment type="caution">
    <text evidence="2">The sequence shown here is derived from an EMBL/GenBank/DDBJ whole genome shotgun (WGS) entry which is preliminary data.</text>
</comment>
<dbReference type="PROSITE" id="PS51257">
    <property type="entry name" value="PROKAR_LIPOPROTEIN"/>
    <property type="match status" value="1"/>
</dbReference>
<evidence type="ECO:0000313" key="3">
    <source>
        <dbReference type="Proteomes" id="UP000269669"/>
    </source>
</evidence>
<dbReference type="AlphaFoldDB" id="A0A3R9R2J6"/>
<organism evidence="2 3">
    <name type="scientific">Edaphobacter aggregans</name>
    <dbReference type="NCBI Taxonomy" id="570835"/>
    <lineage>
        <taxon>Bacteria</taxon>
        <taxon>Pseudomonadati</taxon>
        <taxon>Acidobacteriota</taxon>
        <taxon>Terriglobia</taxon>
        <taxon>Terriglobales</taxon>
        <taxon>Acidobacteriaceae</taxon>
        <taxon>Edaphobacter</taxon>
    </lineage>
</organism>
<evidence type="ECO:0000256" key="1">
    <source>
        <dbReference type="SAM" id="SignalP"/>
    </source>
</evidence>
<dbReference type="RefSeq" id="WP_125485028.1">
    <property type="nucleotide sequence ID" value="NZ_RSDW01000001.1"/>
</dbReference>
<feature type="chain" id="PRO_5018627027" evidence="1">
    <location>
        <begin position="23"/>
        <end position="157"/>
    </location>
</feature>
<name>A0A3R9R2J6_9BACT</name>
<dbReference type="OrthoDB" id="119771at2"/>
<sequence length="157" mass="16929">MRLSYIAMIVLIAACVSVPLHAAEKLKGFYSGSGGITAEVHRVLLVQFAADGTVILQQTWDNKPTQTWHAHWAQDGKEVKITFDPVKDGTTPTPLAMKIDHGTLTATSWDATALGPLGPPKLAPFSGKNVQKNTVSTCQSLNSRDPSADCVTWSTRQ</sequence>
<feature type="signal peptide" evidence="1">
    <location>
        <begin position="1"/>
        <end position="22"/>
    </location>
</feature>
<protein>
    <submittedName>
        <fullName evidence="2">Uncharacterized protein</fullName>
    </submittedName>
</protein>
<proteinExistence type="predicted"/>
<keyword evidence="3" id="KW-1185">Reference proteome</keyword>
<keyword evidence="1" id="KW-0732">Signal</keyword>
<evidence type="ECO:0000313" key="2">
    <source>
        <dbReference type="EMBL" id="RSL16422.1"/>
    </source>
</evidence>
<dbReference type="Proteomes" id="UP000269669">
    <property type="component" value="Unassembled WGS sequence"/>
</dbReference>
<reference evidence="2 3" key="1">
    <citation type="submission" date="2018-12" db="EMBL/GenBank/DDBJ databases">
        <title>Sequencing of bacterial isolates from soil warming experiment in Harvard Forest, Massachusetts, USA.</title>
        <authorList>
            <person name="Deangelis K."/>
        </authorList>
    </citation>
    <scope>NUCLEOTIDE SEQUENCE [LARGE SCALE GENOMIC DNA]</scope>
    <source>
        <strain evidence="2 3">EB153</strain>
    </source>
</reference>
<dbReference type="EMBL" id="RSDW01000001">
    <property type="protein sequence ID" value="RSL16422.1"/>
    <property type="molecule type" value="Genomic_DNA"/>
</dbReference>